<dbReference type="STRING" id="1173584.SAMN05444851_1731"/>
<dbReference type="RefSeq" id="WP_245744693.1">
    <property type="nucleotide sequence ID" value="NZ_FOJB01000001.1"/>
</dbReference>
<dbReference type="Proteomes" id="UP000199650">
    <property type="component" value="Unassembled WGS sequence"/>
</dbReference>
<keyword evidence="2" id="KW-1185">Reference proteome</keyword>
<evidence type="ECO:0000313" key="1">
    <source>
        <dbReference type="EMBL" id="SEW15255.1"/>
    </source>
</evidence>
<gene>
    <name evidence="1" type="ORF">SAMN05444851_1731</name>
</gene>
<evidence type="ECO:0000313" key="2">
    <source>
        <dbReference type="Proteomes" id="UP000199650"/>
    </source>
</evidence>
<dbReference type="EMBL" id="FOJB01000001">
    <property type="protein sequence ID" value="SEW15255.1"/>
    <property type="molecule type" value="Genomic_DNA"/>
</dbReference>
<name>A0A1I0PLZ7_9RHOB</name>
<organism evidence="1 2">
    <name type="scientific">Aliiroseovarius sediminilitoris</name>
    <dbReference type="NCBI Taxonomy" id="1173584"/>
    <lineage>
        <taxon>Bacteria</taxon>
        <taxon>Pseudomonadati</taxon>
        <taxon>Pseudomonadota</taxon>
        <taxon>Alphaproteobacteria</taxon>
        <taxon>Rhodobacterales</taxon>
        <taxon>Paracoccaceae</taxon>
        <taxon>Aliiroseovarius</taxon>
    </lineage>
</organism>
<proteinExistence type="predicted"/>
<sequence>MPKITTNDNARATERPSRDIGVPAFMSRMTCACAETLTRANAPLAQAVFHHVEVLKQPPTDAARALGIEPGDAAYLLTGLREDVAKDLVLLLDAKRQSEETSGKKEISDE</sequence>
<accession>A0A1I0PLZ7</accession>
<reference evidence="1 2" key="1">
    <citation type="submission" date="2016-10" db="EMBL/GenBank/DDBJ databases">
        <authorList>
            <person name="de Groot N.N."/>
        </authorList>
    </citation>
    <scope>NUCLEOTIDE SEQUENCE [LARGE SCALE GENOMIC DNA]</scope>
    <source>
        <strain evidence="1 2">DSM 29439</strain>
    </source>
</reference>
<protein>
    <submittedName>
        <fullName evidence="1">Uncharacterized protein</fullName>
    </submittedName>
</protein>
<dbReference type="AlphaFoldDB" id="A0A1I0PLZ7"/>